<dbReference type="RefSeq" id="WP_015711582.1">
    <property type="nucleotide sequence ID" value="NC_015577.1"/>
</dbReference>
<dbReference type="HOGENOM" id="CLU_044339_0_0_12"/>
<dbReference type="InterPro" id="IPR027417">
    <property type="entry name" value="P-loop_NTPase"/>
</dbReference>
<proteinExistence type="predicted"/>
<name>F5YDG8_LEAAZ</name>
<dbReference type="Proteomes" id="UP000009222">
    <property type="component" value="Chromosome"/>
</dbReference>
<evidence type="ECO:0000313" key="2">
    <source>
        <dbReference type="Proteomes" id="UP000009222"/>
    </source>
</evidence>
<reference evidence="1 2" key="2">
    <citation type="journal article" date="2011" name="ISME J.">
        <title>RNA-seq reveals cooperative metabolic interactions between two termite-gut spirochete species in co-culture.</title>
        <authorList>
            <person name="Rosenthal A.Z."/>
            <person name="Matson E.G."/>
            <person name="Eldar A."/>
            <person name="Leadbetter J.R."/>
        </authorList>
    </citation>
    <scope>NUCLEOTIDE SEQUENCE [LARGE SCALE GENOMIC DNA]</scope>
    <source>
        <strain evidence="2">ATCC BAA-888 / DSM 13862 / ZAS-9</strain>
    </source>
</reference>
<dbReference type="Pfam" id="PF13481">
    <property type="entry name" value="AAA_25"/>
    <property type="match status" value="1"/>
</dbReference>
<evidence type="ECO:0000313" key="1">
    <source>
        <dbReference type="EMBL" id="AEF80737.1"/>
    </source>
</evidence>
<dbReference type="OrthoDB" id="364627at2"/>
<dbReference type="SUPFAM" id="SSF52540">
    <property type="entry name" value="P-loop containing nucleoside triphosphate hydrolases"/>
    <property type="match status" value="1"/>
</dbReference>
<dbReference type="KEGG" id="taz:TREAZ_0360"/>
<dbReference type="InParanoid" id="F5YDG8"/>
<dbReference type="STRING" id="545695.TREAZ_0360"/>
<dbReference type="eggNOG" id="COG0467">
    <property type="taxonomic scope" value="Bacteria"/>
</dbReference>
<accession>F5YDG8</accession>
<dbReference type="AlphaFoldDB" id="F5YDG8"/>
<dbReference type="EMBL" id="CP001841">
    <property type="protein sequence ID" value="AEF80737.1"/>
    <property type="molecule type" value="Genomic_DNA"/>
</dbReference>
<dbReference type="Gene3D" id="3.40.50.300">
    <property type="entry name" value="P-loop containing nucleotide triphosphate hydrolases"/>
    <property type="match status" value="1"/>
</dbReference>
<protein>
    <recommendedName>
        <fullName evidence="3">AAA+ ATPase domain-containing protein</fullName>
    </recommendedName>
</protein>
<keyword evidence="2" id="KW-1185">Reference proteome</keyword>
<sequence>MGILFKDLMQKVFPTAIWVVEKLITNGLTLVLGASKIGKSWFVLQLAIDIDNGSHFLGELAVQKLGIIYFALEDTEARIQRRLTKLGIVVFNDAWLETTWEKEIIKLKTYLQDKPKYKVVIIDTLQKFAKISDLNAYGEVVKALGLLKSIADELGIAIIAIHHTRKGVESGTGDWMDGGLGSMGINGTADCTITLTRKRESSEGFLRATGRDIEDIHWALNWDKKLCIWTKTGNAPKNKLLSVDQQIIIDILQQSAPESLETSDIAKKAGKSEQNTINILKRMGNMGFVTKTSRGLWSANKLTNSLSLGENELVNLALIGDKIPVVTIGNNENTNQGAK</sequence>
<gene>
    <name evidence="1" type="ordered locus">TREAZ_0360</name>
</gene>
<reference evidence="2" key="1">
    <citation type="submission" date="2009-12" db="EMBL/GenBank/DDBJ databases">
        <title>Complete sequence of Treponema azotonutricium strain ZAS-9.</title>
        <authorList>
            <person name="Tetu S.G."/>
            <person name="Matson E."/>
            <person name="Ren Q."/>
            <person name="Seshadri R."/>
            <person name="Elbourne L."/>
            <person name="Hassan K.A."/>
            <person name="Durkin A."/>
            <person name="Radune D."/>
            <person name="Mohamoud Y."/>
            <person name="Shay R."/>
            <person name="Jin S."/>
            <person name="Zhang X."/>
            <person name="Lucey K."/>
            <person name="Ballor N.R."/>
            <person name="Ottesen E."/>
            <person name="Rosenthal R."/>
            <person name="Allen A."/>
            <person name="Leadbetter J.R."/>
            <person name="Paulsen I.T."/>
        </authorList>
    </citation>
    <scope>NUCLEOTIDE SEQUENCE [LARGE SCALE GENOMIC DNA]</scope>
    <source>
        <strain evidence="2">ATCC BAA-888 / DSM 13862 / ZAS-9</strain>
    </source>
</reference>
<evidence type="ECO:0008006" key="3">
    <source>
        <dbReference type="Google" id="ProtNLM"/>
    </source>
</evidence>
<organism evidence="1 2">
    <name type="scientific">Leadbettera azotonutricia (strain ATCC BAA-888 / DSM 13862 / ZAS-9)</name>
    <name type="common">Treponema azotonutricium</name>
    <dbReference type="NCBI Taxonomy" id="545695"/>
    <lineage>
        <taxon>Bacteria</taxon>
        <taxon>Pseudomonadati</taxon>
        <taxon>Spirochaetota</taxon>
        <taxon>Spirochaetia</taxon>
        <taxon>Spirochaetales</taxon>
        <taxon>Breznakiellaceae</taxon>
        <taxon>Leadbettera</taxon>
    </lineage>
</organism>